<proteinExistence type="predicted"/>
<name>A0A6J6NYM4_9ZZZZ</name>
<dbReference type="AlphaFoldDB" id="A0A6J6NYM4"/>
<organism evidence="1">
    <name type="scientific">freshwater metagenome</name>
    <dbReference type="NCBI Taxonomy" id="449393"/>
    <lineage>
        <taxon>unclassified sequences</taxon>
        <taxon>metagenomes</taxon>
        <taxon>ecological metagenomes</taxon>
    </lineage>
</organism>
<accession>A0A6J6NYM4</accession>
<protein>
    <submittedName>
        <fullName evidence="1">Unannotated protein</fullName>
    </submittedName>
</protein>
<gene>
    <name evidence="1" type="ORF">UFOPK2373_00845</name>
</gene>
<evidence type="ECO:0000313" key="1">
    <source>
        <dbReference type="EMBL" id="CAB4691961.1"/>
    </source>
</evidence>
<dbReference type="PROSITE" id="PS51257">
    <property type="entry name" value="PROKAR_LIPOPROTEIN"/>
    <property type="match status" value="1"/>
</dbReference>
<reference evidence="1" key="1">
    <citation type="submission" date="2020-05" db="EMBL/GenBank/DDBJ databases">
        <authorList>
            <person name="Chiriac C."/>
            <person name="Salcher M."/>
            <person name="Ghai R."/>
            <person name="Kavagutti S V."/>
        </authorList>
    </citation>
    <scope>NUCLEOTIDE SEQUENCE</scope>
</reference>
<sequence length="160" mass="17204">MLIRRAILGSVIALTAVLTTTGCNFTSPVASLDYYAPSDGSQTDIGRLKARNLIYFTDNQGHTGFFGAFANSGSTATTFAIKFKNATGKTEYREFNVGAYQVLNFGYQGTKPLQIDLAGKPGDMVNFVIYTETDESSVNVPIMDATLPQYTDLVAGLSSN</sequence>
<dbReference type="EMBL" id="CAEZXL010000154">
    <property type="protein sequence ID" value="CAB4691961.1"/>
    <property type="molecule type" value="Genomic_DNA"/>
</dbReference>